<dbReference type="Pfam" id="PF03702">
    <property type="entry name" value="AnmK"/>
    <property type="match status" value="1"/>
</dbReference>
<evidence type="ECO:0000313" key="3">
    <source>
        <dbReference type="Proteomes" id="UP001589647"/>
    </source>
</evidence>
<comment type="function">
    <text evidence="1">Catalyzes the specific phosphorylation of 1,6-anhydro-N-acetylmuramic acid (anhMurNAc) with the simultaneous cleavage of the 1,6-anhydro ring, generating MurNAc-6-P. Is required for the utilization of anhMurNAc either imported from the medium or derived from its own cell wall murein, and thus plays a role in cell wall recycling.</text>
</comment>
<proteinExistence type="inferred from homology"/>
<dbReference type="HAMAP" id="MF_01270">
    <property type="entry name" value="AnhMurNAc_kinase"/>
    <property type="match status" value="1"/>
</dbReference>
<feature type="binding site" evidence="1">
    <location>
        <begin position="9"/>
        <end position="16"/>
    </location>
    <ligand>
        <name>ATP</name>
        <dbReference type="ChEBI" id="CHEBI:30616"/>
    </ligand>
</feature>
<dbReference type="SUPFAM" id="SSF53067">
    <property type="entry name" value="Actin-like ATPase domain"/>
    <property type="match status" value="1"/>
</dbReference>
<dbReference type="Gene3D" id="3.30.420.40">
    <property type="match status" value="2"/>
</dbReference>
<dbReference type="RefSeq" id="WP_189651981.1">
    <property type="nucleotide sequence ID" value="NZ_BMRC01000023.1"/>
</dbReference>
<evidence type="ECO:0000313" key="2">
    <source>
        <dbReference type="EMBL" id="MFB9205235.1"/>
    </source>
</evidence>
<sequence>MRVLGMISGTSHDGIDVAVVDFDLGSGDGGDVLTGRVLHTASTPYPDELRARLVAALPPAPVTLAEVCVLDTLIGQCFAEAAEAAVEQAGPVDLIVSHGQTVFHWVEGTHARGTLQIGQPAWIAERTGAPVLSDVRIRDITAGGHGAPLVSVLDGLLLGGHEGGAAALNLGGISNMTVVRGASLSAYDIGPANALVDAVVSARGLNPRGYDEDGRIAASGQVDERLLAVLLDEPYYGLPAPKSTGKELFHLAYVEEAVARAGTGPSDADLVATLTELTVRTVARDVAAAGVDVLVASGGGCRNPVIMDGLRAALPGVRVSLSDELGAPADDKEAIAFALIGWLTAHGLPGTAPGGTGARAARVLGTLTPGADPLVLPAPLPAPPRSLVLRR</sequence>
<dbReference type="GO" id="GO:0016301">
    <property type="term" value="F:kinase activity"/>
    <property type="evidence" value="ECO:0007669"/>
    <property type="project" value="UniProtKB-KW"/>
</dbReference>
<keyword evidence="1 2" id="KW-0808">Transferase</keyword>
<dbReference type="PANTHER" id="PTHR30605">
    <property type="entry name" value="ANHYDRO-N-ACETYLMURAMIC ACID KINASE"/>
    <property type="match status" value="1"/>
</dbReference>
<dbReference type="InterPro" id="IPR005338">
    <property type="entry name" value="Anhydro_N_Ac-Mur_kinase"/>
</dbReference>
<accession>A0ABV5IMU5</accession>
<comment type="pathway">
    <text evidence="1">Cell wall biogenesis; peptidoglycan recycling.</text>
</comment>
<gene>
    <name evidence="1" type="primary">anmK</name>
    <name evidence="2" type="ORF">ACFFV7_28850</name>
</gene>
<dbReference type="EMBL" id="JBHMEI010000027">
    <property type="protein sequence ID" value="MFB9205235.1"/>
    <property type="molecule type" value="Genomic_DNA"/>
</dbReference>
<dbReference type="NCBIfam" id="NF007146">
    <property type="entry name" value="PRK09585.2-6"/>
    <property type="match status" value="1"/>
</dbReference>
<keyword evidence="3" id="KW-1185">Reference proteome</keyword>
<protein>
    <recommendedName>
        <fullName evidence="1">Anhydro-N-acetylmuramic acid kinase</fullName>
        <ecNumber evidence="1">2.7.1.170</ecNumber>
    </recommendedName>
    <alternativeName>
        <fullName evidence="1">AnhMurNAc kinase</fullName>
    </alternativeName>
</protein>
<dbReference type="Proteomes" id="UP001589647">
    <property type="component" value="Unassembled WGS sequence"/>
</dbReference>
<keyword evidence="1 2" id="KW-0418">Kinase</keyword>
<keyword evidence="1" id="KW-0067">ATP-binding</keyword>
<reference evidence="2 3" key="1">
    <citation type="submission" date="2024-09" db="EMBL/GenBank/DDBJ databases">
        <authorList>
            <person name="Sun Q."/>
            <person name="Mori K."/>
        </authorList>
    </citation>
    <scope>NUCLEOTIDE SEQUENCE [LARGE SCALE GENOMIC DNA]</scope>
    <source>
        <strain evidence="2 3">CCM 3426</strain>
    </source>
</reference>
<keyword evidence="1" id="KW-0547">Nucleotide-binding</keyword>
<organism evidence="2 3">
    <name type="scientific">Nonomuraea spiralis</name>
    <dbReference type="NCBI Taxonomy" id="46182"/>
    <lineage>
        <taxon>Bacteria</taxon>
        <taxon>Bacillati</taxon>
        <taxon>Actinomycetota</taxon>
        <taxon>Actinomycetes</taxon>
        <taxon>Streptosporangiales</taxon>
        <taxon>Streptosporangiaceae</taxon>
        <taxon>Nonomuraea</taxon>
    </lineage>
</organism>
<comment type="caution">
    <text evidence="2">The sequence shown here is derived from an EMBL/GenBank/DDBJ whole genome shotgun (WGS) entry which is preliminary data.</text>
</comment>
<evidence type="ECO:0000256" key="1">
    <source>
        <dbReference type="HAMAP-Rule" id="MF_01270"/>
    </source>
</evidence>
<comment type="catalytic activity">
    <reaction evidence="1">
        <text>1,6-anhydro-N-acetyl-beta-muramate + ATP + H2O = N-acetyl-D-muramate 6-phosphate + ADP + H(+)</text>
        <dbReference type="Rhea" id="RHEA:24952"/>
        <dbReference type="ChEBI" id="CHEBI:15377"/>
        <dbReference type="ChEBI" id="CHEBI:15378"/>
        <dbReference type="ChEBI" id="CHEBI:30616"/>
        <dbReference type="ChEBI" id="CHEBI:58690"/>
        <dbReference type="ChEBI" id="CHEBI:58722"/>
        <dbReference type="ChEBI" id="CHEBI:456216"/>
        <dbReference type="EC" id="2.7.1.170"/>
    </reaction>
</comment>
<comment type="pathway">
    <text evidence="1">Amino-sugar metabolism; 1,6-anhydro-N-acetylmuramate degradation.</text>
</comment>
<keyword evidence="1" id="KW-0119">Carbohydrate metabolism</keyword>
<name>A0ABV5IMU5_9ACTN</name>
<dbReference type="PANTHER" id="PTHR30605:SF0">
    <property type="entry name" value="ANHYDRO-N-ACETYLMURAMIC ACID KINASE"/>
    <property type="match status" value="1"/>
</dbReference>
<dbReference type="InterPro" id="IPR043129">
    <property type="entry name" value="ATPase_NBD"/>
</dbReference>
<comment type="similarity">
    <text evidence="1">Belongs to the anhydro-N-acetylmuramic acid kinase family.</text>
</comment>
<dbReference type="EC" id="2.7.1.170" evidence="1"/>